<proteinExistence type="inferred from homology"/>
<comment type="subcellular location">
    <subcellularLocation>
        <location evidence="1 10">Cell membrane</location>
        <topology evidence="1 10">Multi-pass membrane protein</topology>
    </subcellularLocation>
</comment>
<evidence type="ECO:0000256" key="7">
    <source>
        <dbReference type="ARBA" id="ARBA00035120"/>
    </source>
</evidence>
<dbReference type="PANTHER" id="PTHR28259:SF1">
    <property type="entry name" value="FLUORIDE EXPORT PROTEIN 1-RELATED"/>
    <property type="match status" value="1"/>
</dbReference>
<evidence type="ECO:0000256" key="2">
    <source>
        <dbReference type="ARBA" id="ARBA00022475"/>
    </source>
</evidence>
<gene>
    <name evidence="10" type="primary">fluC</name>
    <name evidence="10" type="synonym">crcB</name>
    <name evidence="11" type="ORF">ACIBG2_40755</name>
</gene>
<evidence type="ECO:0000256" key="9">
    <source>
        <dbReference type="ARBA" id="ARBA00049940"/>
    </source>
</evidence>
<feature type="transmembrane region" description="Helical" evidence="10">
    <location>
        <begin position="30"/>
        <end position="51"/>
    </location>
</feature>
<keyword evidence="10" id="KW-0915">Sodium</keyword>
<feature type="binding site" evidence="10">
    <location>
        <position position="72"/>
    </location>
    <ligand>
        <name>Na(+)</name>
        <dbReference type="ChEBI" id="CHEBI:29101"/>
        <note>structural</note>
    </ligand>
</feature>
<feature type="transmembrane region" description="Helical" evidence="10">
    <location>
        <begin position="58"/>
        <end position="79"/>
    </location>
</feature>
<comment type="caution">
    <text evidence="11">The sequence shown here is derived from an EMBL/GenBank/DDBJ whole genome shotgun (WGS) entry which is preliminary data.</text>
</comment>
<dbReference type="InterPro" id="IPR003691">
    <property type="entry name" value="FluC"/>
</dbReference>
<reference evidence="11 12" key="1">
    <citation type="submission" date="2024-10" db="EMBL/GenBank/DDBJ databases">
        <title>The Natural Products Discovery Center: Release of the First 8490 Sequenced Strains for Exploring Actinobacteria Biosynthetic Diversity.</title>
        <authorList>
            <person name="Kalkreuter E."/>
            <person name="Kautsar S.A."/>
            <person name="Yang D."/>
            <person name="Bader C.D."/>
            <person name="Teijaro C.N."/>
            <person name="Fluegel L."/>
            <person name="Davis C.M."/>
            <person name="Simpson J.R."/>
            <person name="Lauterbach L."/>
            <person name="Steele A.D."/>
            <person name="Gui C."/>
            <person name="Meng S."/>
            <person name="Li G."/>
            <person name="Viehrig K."/>
            <person name="Ye F."/>
            <person name="Su P."/>
            <person name="Kiefer A.F."/>
            <person name="Nichols A."/>
            <person name="Cepeda A.J."/>
            <person name="Yan W."/>
            <person name="Fan B."/>
            <person name="Jiang Y."/>
            <person name="Adhikari A."/>
            <person name="Zheng C.-J."/>
            <person name="Schuster L."/>
            <person name="Cowan T.M."/>
            <person name="Smanski M.J."/>
            <person name="Chevrette M.G."/>
            <person name="De Carvalho L.P.S."/>
            <person name="Shen B."/>
        </authorList>
    </citation>
    <scope>NUCLEOTIDE SEQUENCE [LARGE SCALE GENOMIC DNA]</scope>
    <source>
        <strain evidence="11 12">NPDC050545</strain>
    </source>
</reference>
<evidence type="ECO:0000313" key="12">
    <source>
        <dbReference type="Proteomes" id="UP001612741"/>
    </source>
</evidence>
<dbReference type="PANTHER" id="PTHR28259">
    <property type="entry name" value="FLUORIDE EXPORT PROTEIN 1-RELATED"/>
    <property type="match status" value="1"/>
</dbReference>
<keyword evidence="10" id="KW-0406">Ion transport</keyword>
<evidence type="ECO:0000256" key="4">
    <source>
        <dbReference type="ARBA" id="ARBA00022989"/>
    </source>
</evidence>
<keyword evidence="6 10" id="KW-0407">Ion channel</keyword>
<evidence type="ECO:0000256" key="10">
    <source>
        <dbReference type="HAMAP-Rule" id="MF_00454"/>
    </source>
</evidence>
<comment type="similarity">
    <text evidence="7 10">Belongs to the fluoride channel Fluc/FEX (TC 1.A.43) family.</text>
</comment>
<keyword evidence="3 10" id="KW-0812">Transmembrane</keyword>
<evidence type="ECO:0000256" key="8">
    <source>
        <dbReference type="ARBA" id="ARBA00035585"/>
    </source>
</evidence>
<evidence type="ECO:0000256" key="5">
    <source>
        <dbReference type="ARBA" id="ARBA00023136"/>
    </source>
</evidence>
<name>A0ABW7Z6P1_9ACTN</name>
<evidence type="ECO:0000256" key="3">
    <source>
        <dbReference type="ARBA" id="ARBA00022692"/>
    </source>
</evidence>
<dbReference type="Pfam" id="PF02537">
    <property type="entry name" value="CRCB"/>
    <property type="match status" value="1"/>
</dbReference>
<comment type="function">
    <text evidence="9 10">Fluoride-specific ion channel. Important for reducing fluoride concentration in the cell, thus reducing its toxicity.</text>
</comment>
<feature type="transmembrane region" description="Helical" evidence="10">
    <location>
        <begin position="91"/>
        <end position="116"/>
    </location>
</feature>
<keyword evidence="4 10" id="KW-1133">Transmembrane helix</keyword>
<organism evidence="11 12">
    <name type="scientific">Nonomuraea typhae</name>
    <dbReference type="NCBI Taxonomy" id="2603600"/>
    <lineage>
        <taxon>Bacteria</taxon>
        <taxon>Bacillati</taxon>
        <taxon>Actinomycetota</taxon>
        <taxon>Actinomycetes</taxon>
        <taxon>Streptosporangiales</taxon>
        <taxon>Streptosporangiaceae</taxon>
        <taxon>Nonomuraea</taxon>
    </lineage>
</organism>
<comment type="activity regulation">
    <text evidence="10">Na(+) is not transported, but it plays an essential structural role and its presence is essential for fluoride channel function.</text>
</comment>
<dbReference type="RefSeq" id="WP_397089529.1">
    <property type="nucleotide sequence ID" value="NZ_JBITGY010000012.1"/>
</dbReference>
<feature type="binding site" evidence="10">
    <location>
        <position position="69"/>
    </location>
    <ligand>
        <name>Na(+)</name>
        <dbReference type="ChEBI" id="CHEBI:29101"/>
        <note>structural</note>
    </ligand>
</feature>
<protein>
    <recommendedName>
        <fullName evidence="10">Fluoride-specific ion channel FluC</fullName>
    </recommendedName>
</protein>
<keyword evidence="2 10" id="KW-1003">Cell membrane</keyword>
<comment type="catalytic activity">
    <reaction evidence="8">
        <text>fluoride(in) = fluoride(out)</text>
        <dbReference type="Rhea" id="RHEA:76159"/>
        <dbReference type="ChEBI" id="CHEBI:17051"/>
    </reaction>
    <physiologicalReaction direction="left-to-right" evidence="8">
        <dbReference type="Rhea" id="RHEA:76160"/>
    </physiologicalReaction>
</comment>
<evidence type="ECO:0000256" key="6">
    <source>
        <dbReference type="ARBA" id="ARBA00023303"/>
    </source>
</evidence>
<sequence>MREWRVLAAVSAGGVAGSLARFWLQSWWPSVWTTLVINVAGCLLIGVLMALVQGMHRLARPFLGVGVLGGFTTFSAYVIEARALAGQGSFGAAALYLAGTMAGALVAVWCGVRLAARWRR</sequence>
<dbReference type="HAMAP" id="MF_00454">
    <property type="entry name" value="FluC"/>
    <property type="match status" value="1"/>
</dbReference>
<keyword evidence="12" id="KW-1185">Reference proteome</keyword>
<keyword evidence="5 10" id="KW-0472">Membrane</keyword>
<keyword evidence="10" id="KW-0813">Transport</keyword>
<dbReference type="EMBL" id="JBITGY010000012">
    <property type="protein sequence ID" value="MFI6503773.1"/>
    <property type="molecule type" value="Genomic_DNA"/>
</dbReference>
<evidence type="ECO:0000256" key="1">
    <source>
        <dbReference type="ARBA" id="ARBA00004651"/>
    </source>
</evidence>
<keyword evidence="10" id="KW-0479">Metal-binding</keyword>
<evidence type="ECO:0000313" key="11">
    <source>
        <dbReference type="EMBL" id="MFI6503773.1"/>
    </source>
</evidence>
<dbReference type="Proteomes" id="UP001612741">
    <property type="component" value="Unassembled WGS sequence"/>
</dbReference>
<accession>A0ABW7Z6P1</accession>